<dbReference type="OrthoDB" id="426293at2759"/>
<keyword evidence="1" id="KW-0040">ANK repeat</keyword>
<dbReference type="PANTHER" id="PTHR46224:SF64">
    <property type="entry name" value="IQ MOTIF AND ANKYRIN REPEAT DOMAIN-CONTAINING PROTEIN 1"/>
    <property type="match status" value="1"/>
</dbReference>
<evidence type="ECO:0000256" key="1">
    <source>
        <dbReference type="PROSITE-ProRule" id="PRU00023"/>
    </source>
</evidence>
<dbReference type="InterPro" id="IPR051616">
    <property type="entry name" value="Cul2-RING_E3_ligase_SR"/>
</dbReference>
<protein>
    <submittedName>
        <fullName evidence="3">Uncharacterized protein</fullName>
    </submittedName>
</protein>
<evidence type="ECO:0000313" key="3">
    <source>
        <dbReference type="EMBL" id="EXM20610.1"/>
    </source>
</evidence>
<dbReference type="Gene3D" id="1.25.40.20">
    <property type="entry name" value="Ankyrin repeat-containing domain"/>
    <property type="match status" value="1"/>
</dbReference>
<organism evidence="3">
    <name type="scientific">Fusarium oxysporum f. sp. vasinfectum 25433</name>
    <dbReference type="NCBI Taxonomy" id="1089449"/>
    <lineage>
        <taxon>Eukaryota</taxon>
        <taxon>Fungi</taxon>
        <taxon>Dikarya</taxon>
        <taxon>Ascomycota</taxon>
        <taxon>Pezizomycotina</taxon>
        <taxon>Sordariomycetes</taxon>
        <taxon>Hypocreomycetidae</taxon>
        <taxon>Hypocreales</taxon>
        <taxon>Nectriaceae</taxon>
        <taxon>Fusarium</taxon>
        <taxon>Fusarium oxysporum species complex</taxon>
    </lineage>
</organism>
<accession>X0MJ58</accession>
<dbReference type="PROSITE" id="PS50088">
    <property type="entry name" value="ANK_REPEAT"/>
    <property type="match status" value="1"/>
</dbReference>
<sequence length="272" mass="29095">MTDTLKDQLIALASTGDANQMRTLLSTTKQPPSQETIQEVLTTAVKNCQFDAVRFLLAKYRSVPVNEEIVRAAVNTGSIPLMQALLTKDPSVINMQFDMRGTPLIVACMGRQHIDFLRFLLEAGADPNQEPDAAAYPLALVAGLYKDTAAIDLLLKYGAKVENSGALAAAARRGNEPMMRYLLEKGARPDSDAPSVGTGASPLHVAVKAGHVGVARILMQHGADPRTAESSGKSRDREPATPGTGHPAFGLNTITSISSTIYKSIKMSSFFI</sequence>
<dbReference type="PANTHER" id="PTHR46224">
    <property type="entry name" value="ANKYRIN REPEAT FAMILY PROTEIN"/>
    <property type="match status" value="1"/>
</dbReference>
<feature type="repeat" description="ANK" evidence="1">
    <location>
        <begin position="198"/>
        <end position="230"/>
    </location>
</feature>
<dbReference type="AlphaFoldDB" id="X0MJ58"/>
<reference evidence="3" key="1">
    <citation type="submission" date="2011-11" db="EMBL/GenBank/DDBJ databases">
        <title>The Genome Sequence of Fusarium oxysporum Cotton.</title>
        <authorList>
            <consortium name="The Broad Institute Genome Sequencing Platform"/>
            <person name="Ma L.-J."/>
            <person name="Gale L.R."/>
            <person name="Schwartz D.C."/>
            <person name="Zhou S."/>
            <person name="Corby-Kistler H."/>
            <person name="Young S.K."/>
            <person name="Zeng Q."/>
            <person name="Gargeya S."/>
            <person name="Fitzgerald M."/>
            <person name="Haas B."/>
            <person name="Abouelleil A."/>
            <person name="Alvarado L."/>
            <person name="Arachchi H.M."/>
            <person name="Berlin A."/>
            <person name="Brown A."/>
            <person name="Chapman S.B."/>
            <person name="Chen Z."/>
            <person name="Dunbar C."/>
            <person name="Freedman E."/>
            <person name="Gearin G."/>
            <person name="Goldberg J."/>
            <person name="Griggs A."/>
            <person name="Gujja S."/>
            <person name="Heiman D."/>
            <person name="Howarth C."/>
            <person name="Larson L."/>
            <person name="Lui A."/>
            <person name="MacDonald P.J.P."/>
            <person name="Montmayeur A."/>
            <person name="Murphy C."/>
            <person name="Neiman D."/>
            <person name="Pearson M."/>
            <person name="Priest M."/>
            <person name="Roberts A."/>
            <person name="Saif S."/>
            <person name="Shea T."/>
            <person name="Shenoy N."/>
            <person name="Sisk P."/>
            <person name="Stolte C."/>
            <person name="Sykes S."/>
            <person name="Wortman J."/>
            <person name="Nusbaum C."/>
            <person name="Birren B."/>
        </authorList>
    </citation>
    <scope>NUCLEOTIDE SEQUENCE [LARGE SCALE GENOMIC DNA]</scope>
    <source>
        <strain evidence="3">25433</strain>
    </source>
</reference>
<reference evidence="3" key="2">
    <citation type="submission" date="2012-05" db="EMBL/GenBank/DDBJ databases">
        <title>The Genome Annotation of Fusarium oxysporum Cotton.</title>
        <authorList>
            <consortium name="The Broad Institute Genomics Platform"/>
            <person name="Ma L.-J."/>
            <person name="Corby-Kistler H."/>
            <person name="Broz K."/>
            <person name="Gale L.R."/>
            <person name="Jonkers W."/>
            <person name="O'Donnell K."/>
            <person name="Ploetz R."/>
            <person name="Steinberg C."/>
            <person name="Schwartz D.C."/>
            <person name="VanEtten H."/>
            <person name="Zhou S."/>
            <person name="Young S.K."/>
            <person name="Zeng Q."/>
            <person name="Gargeya S."/>
            <person name="Fitzgerald M."/>
            <person name="Abouelleil A."/>
            <person name="Alvarado L."/>
            <person name="Chapman S.B."/>
            <person name="Gainer-Dewar J."/>
            <person name="Goldberg J."/>
            <person name="Griggs A."/>
            <person name="Gujja S."/>
            <person name="Hansen M."/>
            <person name="Howarth C."/>
            <person name="Imamovic A."/>
            <person name="Ireland A."/>
            <person name="Larimer J."/>
            <person name="McCowan C."/>
            <person name="Murphy C."/>
            <person name="Pearson M."/>
            <person name="Poon T.W."/>
            <person name="Priest M."/>
            <person name="Roberts A."/>
            <person name="Saif S."/>
            <person name="Shea T."/>
            <person name="Sykes S."/>
            <person name="Wortman J."/>
            <person name="Nusbaum C."/>
            <person name="Birren B."/>
        </authorList>
    </citation>
    <scope>NUCLEOTIDE SEQUENCE</scope>
    <source>
        <strain evidence="3">25433</strain>
    </source>
</reference>
<evidence type="ECO:0000256" key="2">
    <source>
        <dbReference type="SAM" id="MobiDB-lite"/>
    </source>
</evidence>
<dbReference type="SMART" id="SM00248">
    <property type="entry name" value="ANK"/>
    <property type="match status" value="4"/>
</dbReference>
<feature type="region of interest" description="Disordered" evidence="2">
    <location>
        <begin position="222"/>
        <end position="249"/>
    </location>
</feature>
<dbReference type="InterPro" id="IPR002110">
    <property type="entry name" value="Ankyrin_rpt"/>
</dbReference>
<dbReference type="EMBL" id="JH657952">
    <property type="protein sequence ID" value="EXM20610.1"/>
    <property type="molecule type" value="Genomic_DNA"/>
</dbReference>
<dbReference type="HOGENOM" id="CLU_1069465_0_0_1"/>
<name>X0MJ58_FUSOX</name>
<dbReference type="Proteomes" id="UP000030701">
    <property type="component" value="Unassembled WGS sequence"/>
</dbReference>
<dbReference type="InterPro" id="IPR036770">
    <property type="entry name" value="Ankyrin_rpt-contain_sf"/>
</dbReference>
<dbReference type="PROSITE" id="PS50297">
    <property type="entry name" value="ANK_REP_REGION"/>
    <property type="match status" value="1"/>
</dbReference>
<feature type="compositionally biased region" description="Basic and acidic residues" evidence="2">
    <location>
        <begin position="223"/>
        <end position="239"/>
    </location>
</feature>
<proteinExistence type="predicted"/>
<gene>
    <name evidence="3" type="ORF">FOTG_11491</name>
</gene>
<dbReference type="SUPFAM" id="SSF48403">
    <property type="entry name" value="Ankyrin repeat"/>
    <property type="match status" value="1"/>
</dbReference>
<dbReference type="Pfam" id="PF12796">
    <property type="entry name" value="Ank_2"/>
    <property type="match status" value="2"/>
</dbReference>